<feature type="compositionally biased region" description="Low complexity" evidence="1">
    <location>
        <begin position="1"/>
        <end position="18"/>
    </location>
</feature>
<feature type="region of interest" description="Disordered" evidence="1">
    <location>
        <begin position="96"/>
        <end position="228"/>
    </location>
</feature>
<feature type="region of interest" description="Disordered" evidence="1">
    <location>
        <begin position="713"/>
        <end position="963"/>
    </location>
</feature>
<feature type="compositionally biased region" description="Basic and acidic residues" evidence="1">
    <location>
        <begin position="730"/>
        <end position="755"/>
    </location>
</feature>
<comment type="caution">
    <text evidence="2">The sequence shown here is derived from an EMBL/GenBank/DDBJ whole genome shotgun (WGS) entry which is preliminary data.</text>
</comment>
<feature type="compositionally biased region" description="Low complexity" evidence="1">
    <location>
        <begin position="191"/>
        <end position="200"/>
    </location>
</feature>
<feature type="compositionally biased region" description="Basic and acidic residues" evidence="1">
    <location>
        <begin position="940"/>
        <end position="950"/>
    </location>
</feature>
<keyword evidence="3" id="KW-1185">Reference proteome</keyword>
<feature type="region of interest" description="Disordered" evidence="1">
    <location>
        <begin position="1"/>
        <end position="77"/>
    </location>
</feature>
<evidence type="ECO:0000313" key="3">
    <source>
        <dbReference type="Proteomes" id="UP001150062"/>
    </source>
</evidence>
<evidence type="ECO:0000313" key="2">
    <source>
        <dbReference type="EMBL" id="KAJ6236551.1"/>
    </source>
</evidence>
<feature type="compositionally biased region" description="Low complexity" evidence="1">
    <location>
        <begin position="823"/>
        <end position="863"/>
    </location>
</feature>
<organism evidence="2 3">
    <name type="scientific">Anaeramoeba flamelloides</name>
    <dbReference type="NCBI Taxonomy" id="1746091"/>
    <lineage>
        <taxon>Eukaryota</taxon>
        <taxon>Metamonada</taxon>
        <taxon>Anaeramoebidae</taxon>
        <taxon>Anaeramoeba</taxon>
    </lineage>
</organism>
<protein>
    <recommendedName>
        <fullName evidence="4">FACT complex subunit</fullName>
    </recommendedName>
</protein>
<feature type="compositionally biased region" description="Low complexity" evidence="1">
    <location>
        <begin position="780"/>
        <end position="814"/>
    </location>
</feature>
<name>A0ABQ8XVF9_9EUKA</name>
<feature type="compositionally biased region" description="Basic and acidic residues" evidence="1">
    <location>
        <begin position="140"/>
        <end position="154"/>
    </location>
</feature>
<evidence type="ECO:0008006" key="4">
    <source>
        <dbReference type="Google" id="ProtNLM"/>
    </source>
</evidence>
<feature type="compositionally biased region" description="Basic and acidic residues" evidence="1">
    <location>
        <begin position="30"/>
        <end position="44"/>
    </location>
</feature>
<accession>A0ABQ8XVF9</accession>
<feature type="compositionally biased region" description="Basic and acidic residues" evidence="1">
    <location>
        <begin position="898"/>
        <end position="912"/>
    </location>
</feature>
<feature type="compositionally biased region" description="Polar residues" evidence="1">
    <location>
        <begin position="19"/>
        <end position="29"/>
    </location>
</feature>
<feature type="compositionally biased region" description="Low complexity" evidence="1">
    <location>
        <begin position="169"/>
        <end position="183"/>
    </location>
</feature>
<evidence type="ECO:0000256" key="1">
    <source>
        <dbReference type="SAM" id="MobiDB-lite"/>
    </source>
</evidence>
<sequence length="963" mass="109258">MSSSSNSNSEGESNGKNKLNFSTSSLSEQNSDKEKLDNQPRSKDTFSSNNSDQSDSTNSENNISTQSNSNSDKNDSNLIKVKSFSSEKALFISELNYNRSNSDQSNSDKSNSDKSNSNTSDSGKSKSDKSNSDTSNSDKSNSDKSNSDQSENGKESFSSEEANFISELNSNKSNSDQSNSNKSNSDKSDSNKSNSNTSDSDQSEDEKERLTSDDATSEDEDLSQLSREELRERLKQKRKRLKAYSGKIHSTKIDIQKKQTKIGGIRREIDKKKKNILAKKLIGKNEINFEFIDNNPNSVYLSQGCFSQLFKRFSKQDKNYLVFENFFFTNVYDQWGHLDKEEIINASSGVLSKLYSKFEKAWQCARNLANLGGINEIVKLAISSLDQGRGSELIEAKLTMNTNKILFDEITQDKKLIYSARWGNHIKLCLDINNLKALYLIDTQKKQLMTLIPNSLNTRRTLAFCFLIFNFSRAKSLLIGQNPKVQYLEKQNLKTNVFIKLDKMPKEYLKHCESYNNLLQNQKKTKNMKKITHNIQKMVKYSILKGNLKKHWNNKRVIFPVALCVKRHFPFAPGWLKIDLDGVSFGFGNGKKHKQFIVYDADFEINEFENDTRLFDLIGISLSEKKHLDKIKKKIQKKNRKKKSSYSRNNSKIFETKILKFPIAAESQKDREFIKIVSHLFYERKRLRLQDSGFNAALKEIHGLLEKYNVQIEESRSEDSQYSEVDELGNDSKNDSNDDSNNERESSDTSDDNKSNSDSNSDNKSYNKSESVSENRSENDSNSDNKSNSNSDNSKPNSDSDPDNNESNSKSNSGNDDRKSDYSSENNESNSGNKSENNESNSENKSNSDSQSNSENKSDNNSEMVEQEQNENKSNSNSNSKSNSKTFSFDDIFSSNSSDKDENSPKQAEKNSNDSLSSLHFDRTSEKHSNSENSENYEPQDSKSDDKNSDSQDSGFNSDSSIF</sequence>
<proteinExistence type="predicted"/>
<dbReference type="EMBL" id="JAOAOG010000243">
    <property type="protein sequence ID" value="KAJ6236551.1"/>
    <property type="molecule type" value="Genomic_DNA"/>
</dbReference>
<dbReference type="Proteomes" id="UP001150062">
    <property type="component" value="Unassembled WGS sequence"/>
</dbReference>
<reference evidence="2" key="1">
    <citation type="submission" date="2022-08" db="EMBL/GenBank/DDBJ databases">
        <title>Novel sulfate-reducing endosymbionts in the free-living metamonad Anaeramoeba.</title>
        <authorList>
            <person name="Jerlstrom-Hultqvist J."/>
            <person name="Cepicka I."/>
            <person name="Gallot-Lavallee L."/>
            <person name="Salas-Leiva D."/>
            <person name="Curtis B.A."/>
            <person name="Zahonova K."/>
            <person name="Pipaliya S."/>
            <person name="Dacks J."/>
            <person name="Roger A.J."/>
        </authorList>
    </citation>
    <scope>NUCLEOTIDE SEQUENCE</scope>
    <source>
        <strain evidence="2">Schooner1</strain>
    </source>
</reference>
<feature type="compositionally biased region" description="Low complexity" evidence="1">
    <location>
        <begin position="47"/>
        <end position="71"/>
    </location>
</feature>
<feature type="compositionally biased region" description="Low complexity" evidence="1">
    <location>
        <begin position="100"/>
        <end position="122"/>
    </location>
</feature>
<feature type="compositionally biased region" description="Basic and acidic residues" evidence="1">
    <location>
        <begin position="765"/>
        <end position="779"/>
    </location>
</feature>
<feature type="compositionally biased region" description="Basic and acidic residues" evidence="1">
    <location>
        <begin position="920"/>
        <end position="930"/>
    </location>
</feature>
<gene>
    <name evidence="2" type="ORF">M0813_27940</name>
</gene>
<feature type="compositionally biased region" description="Low complexity" evidence="1">
    <location>
        <begin position="872"/>
        <end position="897"/>
    </location>
</feature>